<protein>
    <submittedName>
        <fullName evidence="2">Uncharacterized protein</fullName>
    </submittedName>
</protein>
<dbReference type="EMBL" id="PVHK01000060">
    <property type="protein sequence ID" value="PRH42548.1"/>
    <property type="molecule type" value="Genomic_DNA"/>
</dbReference>
<feature type="region of interest" description="Disordered" evidence="1">
    <location>
        <begin position="67"/>
        <end position="95"/>
    </location>
</feature>
<reference evidence="2 3" key="1">
    <citation type="submission" date="2018-03" db="EMBL/GenBank/DDBJ databases">
        <authorList>
            <person name="Nguyen K."/>
            <person name="Fouts D."/>
            <person name="Sutton G."/>
        </authorList>
    </citation>
    <scope>NUCLEOTIDE SEQUENCE [LARGE SCALE GENOMIC DNA]</scope>
    <source>
        <strain evidence="2 3">AU3578</strain>
    </source>
</reference>
<sequence>MKQRPRIYYSESQKALMRERWRKGIRILWLRQGYWTERVRRPGDRERRGGTEKQRAYCRQRMGIKRKYKGRRNASSVALKMSQATAREKDGRPIG</sequence>
<comment type="caution">
    <text evidence="2">The sequence shown here is derived from an EMBL/GenBank/DDBJ whole genome shotgun (WGS) entry which is preliminary data.</text>
</comment>
<evidence type="ECO:0000313" key="2">
    <source>
        <dbReference type="EMBL" id="PRH42548.1"/>
    </source>
</evidence>
<accession>A0AA44Y1I2</accession>
<evidence type="ECO:0000256" key="1">
    <source>
        <dbReference type="SAM" id="MobiDB-lite"/>
    </source>
</evidence>
<dbReference type="Proteomes" id="UP000237632">
    <property type="component" value="Unassembled WGS sequence"/>
</dbReference>
<name>A0AA44Y1I2_BURVI</name>
<feature type="compositionally biased region" description="Basic and acidic residues" evidence="1">
    <location>
        <begin position="86"/>
        <end position="95"/>
    </location>
</feature>
<organism evidence="2 3">
    <name type="scientific">Burkholderia vietnamiensis</name>
    <dbReference type="NCBI Taxonomy" id="60552"/>
    <lineage>
        <taxon>Bacteria</taxon>
        <taxon>Pseudomonadati</taxon>
        <taxon>Pseudomonadota</taxon>
        <taxon>Betaproteobacteria</taxon>
        <taxon>Burkholderiales</taxon>
        <taxon>Burkholderiaceae</taxon>
        <taxon>Burkholderia</taxon>
        <taxon>Burkholderia cepacia complex</taxon>
    </lineage>
</organism>
<gene>
    <name evidence="2" type="ORF">C6T65_09565</name>
</gene>
<proteinExistence type="predicted"/>
<dbReference type="AlphaFoldDB" id="A0AA44Y1I2"/>
<evidence type="ECO:0000313" key="3">
    <source>
        <dbReference type="Proteomes" id="UP000237632"/>
    </source>
</evidence>